<dbReference type="PROSITE" id="PS00725">
    <property type="entry name" value="GERMIN"/>
    <property type="match status" value="1"/>
</dbReference>
<dbReference type="AlphaFoldDB" id="A0AAN8I920"/>
<gene>
    <name evidence="8" type="ORF">OHC33_003901</name>
</gene>
<evidence type="ECO:0000256" key="2">
    <source>
        <dbReference type="ARBA" id="ARBA00007456"/>
    </source>
</evidence>
<dbReference type="Gene3D" id="2.60.120.10">
    <property type="entry name" value="Jelly Rolls"/>
    <property type="match status" value="1"/>
</dbReference>
<organism evidence="8 9">
    <name type="scientific">Knufia fluminis</name>
    <dbReference type="NCBI Taxonomy" id="191047"/>
    <lineage>
        <taxon>Eukaryota</taxon>
        <taxon>Fungi</taxon>
        <taxon>Dikarya</taxon>
        <taxon>Ascomycota</taxon>
        <taxon>Pezizomycotina</taxon>
        <taxon>Eurotiomycetes</taxon>
        <taxon>Chaetothyriomycetidae</taxon>
        <taxon>Chaetothyriales</taxon>
        <taxon>Trichomeriaceae</taxon>
        <taxon>Knufia</taxon>
    </lineage>
</organism>
<feature type="domain" description="Cupin type-1" evidence="7">
    <location>
        <begin position="69"/>
        <end position="221"/>
    </location>
</feature>
<sequence>MADAVMGAPASKPTPATTTIVGQNSTSIPPPVAISSDRSGNQDLINALTQAATVVDRIALLPNPSDHLYDFNQPPREDAVTTGLGGHTVKADRKDFPALIGNGVSMTVGFIGPCGFNTPHTHPRSAEINIVVEGSLGTEYVLENGTPLIRNILNKYQMTVFPQGAIHTEWNTGCEDAVFVAGFASEDPGVQQSAQRVFDLDDDVLQAMFGSDLTIDGRNIDEFRNLIPANVALGVESCLAKCGIPKAYPRV</sequence>
<dbReference type="SMART" id="SM00835">
    <property type="entry name" value="Cupin_1"/>
    <property type="match status" value="1"/>
</dbReference>
<dbReference type="InterPro" id="IPR019780">
    <property type="entry name" value="Germin_Mn-BS"/>
</dbReference>
<dbReference type="InterPro" id="IPR001929">
    <property type="entry name" value="Germin"/>
</dbReference>
<dbReference type="Pfam" id="PF00190">
    <property type="entry name" value="Cupin_1"/>
    <property type="match status" value="1"/>
</dbReference>
<keyword evidence="4" id="KW-0479">Metal-binding</keyword>
<evidence type="ECO:0000313" key="9">
    <source>
        <dbReference type="Proteomes" id="UP001316803"/>
    </source>
</evidence>
<keyword evidence="3" id="KW-0964">Secreted</keyword>
<reference evidence="8 9" key="1">
    <citation type="submission" date="2022-12" db="EMBL/GenBank/DDBJ databases">
        <title>Genomic features and morphological characterization of a novel Knufia sp. strain isolated from spacecraft assembly facility.</title>
        <authorList>
            <person name="Teixeira M."/>
            <person name="Chander A.M."/>
            <person name="Stajich J.E."/>
            <person name="Venkateswaran K."/>
        </authorList>
    </citation>
    <scope>NUCLEOTIDE SEQUENCE [LARGE SCALE GENOMIC DNA]</scope>
    <source>
        <strain evidence="8 9">FJI-L2-BK-P2</strain>
    </source>
</reference>
<feature type="region of interest" description="Disordered" evidence="6">
    <location>
        <begin position="1"/>
        <end position="30"/>
    </location>
</feature>
<dbReference type="EMBL" id="JAKLMC020000007">
    <property type="protein sequence ID" value="KAK5955221.1"/>
    <property type="molecule type" value="Genomic_DNA"/>
</dbReference>
<comment type="caution">
    <text evidence="8">The sequence shown here is derived from an EMBL/GenBank/DDBJ whole genome shotgun (WGS) entry which is preliminary data.</text>
</comment>
<keyword evidence="9" id="KW-1185">Reference proteome</keyword>
<accession>A0AAN8I920</accession>
<evidence type="ECO:0000256" key="6">
    <source>
        <dbReference type="SAM" id="MobiDB-lite"/>
    </source>
</evidence>
<feature type="compositionally biased region" description="Low complexity" evidence="6">
    <location>
        <begin position="8"/>
        <end position="19"/>
    </location>
</feature>
<evidence type="ECO:0000256" key="5">
    <source>
        <dbReference type="ARBA" id="ARBA00023211"/>
    </source>
</evidence>
<protein>
    <recommendedName>
        <fullName evidence="7">Cupin type-1 domain-containing protein</fullName>
    </recommendedName>
</protein>
<comment type="subcellular location">
    <subcellularLocation>
        <location evidence="1">Secreted</location>
    </subcellularLocation>
</comment>
<dbReference type="GO" id="GO:0005576">
    <property type="term" value="C:extracellular region"/>
    <property type="evidence" value="ECO:0007669"/>
    <property type="project" value="UniProtKB-SubCell"/>
</dbReference>
<comment type="similarity">
    <text evidence="2">Belongs to the germin family.</text>
</comment>
<dbReference type="PANTHER" id="PTHR31238">
    <property type="entry name" value="GERMIN-LIKE PROTEIN SUBFAMILY 3 MEMBER 3"/>
    <property type="match status" value="1"/>
</dbReference>
<name>A0AAN8I920_9EURO</name>
<evidence type="ECO:0000256" key="3">
    <source>
        <dbReference type="ARBA" id="ARBA00022525"/>
    </source>
</evidence>
<dbReference type="InterPro" id="IPR014710">
    <property type="entry name" value="RmlC-like_jellyroll"/>
</dbReference>
<keyword evidence="5" id="KW-0464">Manganese</keyword>
<dbReference type="Proteomes" id="UP001316803">
    <property type="component" value="Unassembled WGS sequence"/>
</dbReference>
<dbReference type="SUPFAM" id="SSF51182">
    <property type="entry name" value="RmlC-like cupins"/>
    <property type="match status" value="1"/>
</dbReference>
<evidence type="ECO:0000256" key="4">
    <source>
        <dbReference type="ARBA" id="ARBA00022723"/>
    </source>
</evidence>
<proteinExistence type="inferred from homology"/>
<dbReference type="InterPro" id="IPR011051">
    <property type="entry name" value="RmlC_Cupin_sf"/>
</dbReference>
<evidence type="ECO:0000313" key="8">
    <source>
        <dbReference type="EMBL" id="KAK5955221.1"/>
    </source>
</evidence>
<evidence type="ECO:0000259" key="7">
    <source>
        <dbReference type="SMART" id="SM00835"/>
    </source>
</evidence>
<dbReference type="InterPro" id="IPR006045">
    <property type="entry name" value="Cupin_1"/>
</dbReference>
<evidence type="ECO:0000256" key="1">
    <source>
        <dbReference type="ARBA" id="ARBA00004613"/>
    </source>
</evidence>
<dbReference type="CDD" id="cd02241">
    <property type="entry name" value="cupin_OxOx"/>
    <property type="match status" value="1"/>
</dbReference>
<dbReference type="GO" id="GO:0030145">
    <property type="term" value="F:manganese ion binding"/>
    <property type="evidence" value="ECO:0007669"/>
    <property type="project" value="InterPro"/>
</dbReference>
<dbReference type="PRINTS" id="PR00325">
    <property type="entry name" value="GERMIN"/>
</dbReference>